<gene>
    <name evidence="23" type="ORF">ROHU_028877</name>
</gene>
<protein>
    <submittedName>
        <fullName evidence="23">5-hydroxytryptamine receptor 3A-like protein</fullName>
    </submittedName>
</protein>
<evidence type="ECO:0000256" key="17">
    <source>
        <dbReference type="ARBA" id="ARBA00036239"/>
    </source>
</evidence>
<dbReference type="PRINTS" id="PR00252">
    <property type="entry name" value="NRIONCHANNEL"/>
</dbReference>
<evidence type="ECO:0000259" key="21">
    <source>
        <dbReference type="Pfam" id="PF02931"/>
    </source>
</evidence>
<evidence type="ECO:0000256" key="7">
    <source>
        <dbReference type="ARBA" id="ARBA00023065"/>
    </source>
</evidence>
<accession>A0A498M3K8</accession>
<feature type="domain" description="Neurotransmitter-gated ion-channel ligand-binding" evidence="21">
    <location>
        <begin position="499"/>
        <end position="693"/>
    </location>
</feature>
<evidence type="ECO:0000256" key="9">
    <source>
        <dbReference type="ARBA" id="ARBA00023157"/>
    </source>
</evidence>
<dbReference type="FunFam" id="2.70.170.10:FF:000017">
    <property type="entry name" value="5-hydroxytryptamine receptor 3A"/>
    <property type="match status" value="2"/>
</dbReference>
<name>A0A498M3K8_LABRO</name>
<sequence>MANTKEPLLSHTIPERPWQVVGTDLFTWIEQNYIIIVDYSRYFKMERLHSCTATAVISVPERVISDNEWVSNAENCNNTEYAVAKKKLFEHLGLDKNDFQVTRMWPLIFEDQPAIIYVDLYVTSIINVNEKDQSLTTQVKTITAWPDSNMKWDKTLFCGMETFVAPKNMFWTPDIGIIESIKTEFGTKESPYVKLIHLGVIASSDILALTTACRMDLYRFPFDSHSCNITLQSTAYSIQEIRIIKFSDTTWITIQSKKTFHTQGEWELISINVTNSITNIIEVIEMDQLIYQITIKRRPLFYVINFMLPVFFFLVLDVMSFFIDGSGTDKLSFKVTLLLSISVFLLILNDTLPSTADKIPLIGIFCSVIFSLIGISLLETILVNFLKAKGAKKILVDTTATVPGQNVLLLSMGTLLSQRMRKTMKMTLIHTNLSSNQELFNVPFSKEKYILKFTFWLHGDDTGWVPDFEICNHTEYAAAKMNLFGHLGLDKNDFQITRMWPLLFENQPAVIYADLYVTSITDVNEKDQSLTTQVKMITVWPNSNMRWNYTMYCEMDSFVAPKNLFWTPDIGIIESIKTEFGTNESPYVKLFYHGFIASSDILTLTTACKMDLYKFPFDSHTCNITLQSTAYSSQEIRITKLTDAEWMTIQSKETFQNQGEWEFISINETNTVGKVLWLEMDQLMYQITIKRRPRLYVINLILPIFVFLVLDVMSFVIVGSGTDKLNFKMTLLLSISVFLLILNDTLPSTAEQIPLIGVYFSAVFILIGISILETILVNFLMTKGAERSSGNTRATVTDQDDGTLDLLKQILIRFQAITQQNQRAETSLCWTKVARIIDVTFLVLYIITIIVFLSMLGKRWFPE</sequence>
<comment type="subcellular location">
    <subcellularLocation>
        <location evidence="15">Postsynaptic cell membrane</location>
        <topology evidence="15">Multi-pass membrane protein</topology>
    </subcellularLocation>
</comment>
<evidence type="ECO:0000256" key="4">
    <source>
        <dbReference type="ARBA" id="ARBA00022729"/>
    </source>
</evidence>
<dbReference type="InterPro" id="IPR036734">
    <property type="entry name" value="Neur_chan_lig-bd_sf"/>
</dbReference>
<evidence type="ECO:0000256" key="2">
    <source>
        <dbReference type="ARBA" id="ARBA00022475"/>
    </source>
</evidence>
<feature type="domain" description="Neurotransmitter-gated ion-channel transmembrane" evidence="22">
    <location>
        <begin position="700"/>
        <end position="787"/>
    </location>
</feature>
<feature type="domain" description="Neurotransmitter-gated ion-channel ligand-binding" evidence="21">
    <location>
        <begin position="104"/>
        <end position="299"/>
    </location>
</feature>
<evidence type="ECO:0000313" key="23">
    <source>
        <dbReference type="EMBL" id="RXN14042.1"/>
    </source>
</evidence>
<evidence type="ECO:0000256" key="5">
    <source>
        <dbReference type="ARBA" id="ARBA00022989"/>
    </source>
</evidence>
<evidence type="ECO:0000256" key="14">
    <source>
        <dbReference type="ARBA" id="ARBA00023303"/>
    </source>
</evidence>
<dbReference type="SUPFAM" id="SSF90112">
    <property type="entry name" value="Neurotransmitter-gated ion-channel transmembrane pore"/>
    <property type="match status" value="2"/>
</dbReference>
<keyword evidence="12" id="KW-0628">Postsynaptic cell membrane</keyword>
<keyword evidence="13" id="KW-1071">Ligand-gated ion channel</keyword>
<feature type="transmembrane region" description="Helical" evidence="20">
    <location>
        <begin position="331"/>
        <end position="349"/>
    </location>
</feature>
<keyword evidence="9" id="KW-1015">Disulfide bond</keyword>
<comment type="caution">
    <text evidence="23">The sequence shown here is derived from an EMBL/GenBank/DDBJ whole genome shotgun (WGS) entry which is preliminary data.</text>
</comment>
<keyword evidence="4" id="KW-0732">Signal</keyword>
<reference evidence="23 24" key="1">
    <citation type="submission" date="2018-03" db="EMBL/GenBank/DDBJ databases">
        <title>Draft genome sequence of Rohu Carp (Labeo rohita).</title>
        <authorList>
            <person name="Das P."/>
            <person name="Kushwaha B."/>
            <person name="Joshi C.G."/>
            <person name="Kumar D."/>
            <person name="Nagpure N.S."/>
            <person name="Sahoo L."/>
            <person name="Das S.P."/>
            <person name="Bit A."/>
            <person name="Patnaik S."/>
            <person name="Meher P.K."/>
            <person name="Jayasankar P."/>
            <person name="Koringa P.G."/>
            <person name="Patel N.V."/>
            <person name="Hinsu A.T."/>
            <person name="Kumar R."/>
            <person name="Pandey M."/>
            <person name="Agarwal S."/>
            <person name="Srivastava S."/>
            <person name="Singh M."/>
            <person name="Iquebal M.A."/>
            <person name="Jaiswal S."/>
            <person name="Angadi U.B."/>
            <person name="Kumar N."/>
            <person name="Raza M."/>
            <person name="Shah T.M."/>
            <person name="Rai A."/>
            <person name="Jena J.K."/>
        </authorList>
    </citation>
    <scope>NUCLEOTIDE SEQUENCE [LARGE SCALE GENOMIC DNA]</scope>
    <source>
        <strain evidence="23">DASCIFA01</strain>
        <tissue evidence="23">Testis</tissue>
    </source>
</reference>
<comment type="function">
    <text evidence="19">Forms serotonin (5-hydroxytryptamine/5-HT3)-activated cation-selective channel complexes, which when activated cause fast, depolarizing responses in neurons.</text>
</comment>
<evidence type="ECO:0000256" key="12">
    <source>
        <dbReference type="ARBA" id="ARBA00023257"/>
    </source>
</evidence>
<feature type="transmembrane region" description="Helical" evidence="20">
    <location>
        <begin position="695"/>
        <end position="719"/>
    </location>
</feature>
<evidence type="ECO:0000256" key="6">
    <source>
        <dbReference type="ARBA" id="ARBA00023018"/>
    </source>
</evidence>
<dbReference type="PROSITE" id="PS00236">
    <property type="entry name" value="NEUROTR_ION_CHANNEL"/>
    <property type="match status" value="2"/>
</dbReference>
<dbReference type="STRING" id="84645.A0A498M3K8"/>
<keyword evidence="8 20" id="KW-0472">Membrane</keyword>
<evidence type="ECO:0000313" key="24">
    <source>
        <dbReference type="Proteomes" id="UP000290572"/>
    </source>
</evidence>
<evidence type="ECO:0000256" key="18">
    <source>
        <dbReference type="ARBA" id="ARBA00036634"/>
    </source>
</evidence>
<evidence type="ECO:0000256" key="16">
    <source>
        <dbReference type="ARBA" id="ARBA00034430"/>
    </source>
</evidence>
<keyword evidence="5 20" id="KW-1133">Transmembrane helix</keyword>
<keyword evidence="24" id="KW-1185">Reference proteome</keyword>
<comment type="catalytic activity">
    <reaction evidence="17">
        <text>Na(+)(in) = Na(+)(out)</text>
        <dbReference type="Rhea" id="RHEA:34963"/>
        <dbReference type="ChEBI" id="CHEBI:29101"/>
    </reaction>
</comment>
<dbReference type="InterPro" id="IPR036719">
    <property type="entry name" value="Neuro-gated_channel_TM_sf"/>
</dbReference>
<feature type="transmembrane region" description="Helical" evidence="20">
    <location>
        <begin position="836"/>
        <end position="856"/>
    </location>
</feature>
<dbReference type="Gene3D" id="1.20.58.390">
    <property type="entry name" value="Neurotransmitter-gated ion-channel transmembrane domain"/>
    <property type="match status" value="2"/>
</dbReference>
<keyword evidence="11" id="KW-0325">Glycoprotein</keyword>
<dbReference type="Gene3D" id="2.70.170.10">
    <property type="entry name" value="Neurotransmitter-gated ion-channel ligand-binding domain"/>
    <property type="match status" value="2"/>
</dbReference>
<dbReference type="GO" id="GO:0045211">
    <property type="term" value="C:postsynaptic membrane"/>
    <property type="evidence" value="ECO:0007669"/>
    <property type="project" value="UniProtKB-SubCell"/>
</dbReference>
<keyword evidence="3 20" id="KW-0812">Transmembrane</keyword>
<dbReference type="Proteomes" id="UP000290572">
    <property type="component" value="Unassembled WGS sequence"/>
</dbReference>
<comment type="catalytic activity">
    <reaction evidence="16">
        <text>K(+)(in) = K(+)(out)</text>
        <dbReference type="Rhea" id="RHEA:29463"/>
        <dbReference type="ChEBI" id="CHEBI:29103"/>
    </reaction>
</comment>
<dbReference type="InterPro" id="IPR006029">
    <property type="entry name" value="Neurotrans-gated_channel_TM"/>
</dbReference>
<evidence type="ECO:0000256" key="15">
    <source>
        <dbReference type="ARBA" id="ARBA00034104"/>
    </source>
</evidence>
<dbReference type="PANTHER" id="PTHR18945">
    <property type="entry name" value="NEUROTRANSMITTER GATED ION CHANNEL"/>
    <property type="match status" value="1"/>
</dbReference>
<evidence type="ECO:0000256" key="10">
    <source>
        <dbReference type="ARBA" id="ARBA00023170"/>
    </source>
</evidence>
<feature type="transmembrane region" description="Helical" evidence="20">
    <location>
        <begin position="755"/>
        <end position="781"/>
    </location>
</feature>
<dbReference type="SUPFAM" id="SSF63712">
    <property type="entry name" value="Nicotinic receptor ligand binding domain-like"/>
    <property type="match status" value="2"/>
</dbReference>
<dbReference type="GO" id="GO:0005230">
    <property type="term" value="F:extracellular ligand-gated monoatomic ion channel activity"/>
    <property type="evidence" value="ECO:0007669"/>
    <property type="project" value="InterPro"/>
</dbReference>
<comment type="similarity">
    <text evidence="20">Belongs to the ligand-gated ion channel (TC 1.A.9) family.</text>
</comment>
<evidence type="ECO:0000256" key="1">
    <source>
        <dbReference type="ARBA" id="ARBA00022448"/>
    </source>
</evidence>
<dbReference type="InterPro" id="IPR006202">
    <property type="entry name" value="Neur_chan_lig-bd"/>
</dbReference>
<evidence type="ECO:0000256" key="11">
    <source>
        <dbReference type="ARBA" id="ARBA00023180"/>
    </source>
</evidence>
<proteinExistence type="inferred from homology"/>
<evidence type="ECO:0000256" key="19">
    <source>
        <dbReference type="ARBA" id="ARBA00037540"/>
    </source>
</evidence>
<keyword evidence="2" id="KW-1003">Cell membrane</keyword>
<evidence type="ECO:0000259" key="22">
    <source>
        <dbReference type="Pfam" id="PF02932"/>
    </source>
</evidence>
<dbReference type="EMBL" id="QBIY01012927">
    <property type="protein sequence ID" value="RXN14042.1"/>
    <property type="molecule type" value="Genomic_DNA"/>
</dbReference>
<keyword evidence="7 20" id="KW-0406">Ion transport</keyword>
<comment type="catalytic activity">
    <reaction evidence="18">
        <text>Ca(2+)(in) = Ca(2+)(out)</text>
        <dbReference type="Rhea" id="RHEA:29671"/>
        <dbReference type="ChEBI" id="CHEBI:29108"/>
    </reaction>
</comment>
<evidence type="ECO:0000256" key="3">
    <source>
        <dbReference type="ARBA" id="ARBA00022692"/>
    </source>
</evidence>
<dbReference type="Pfam" id="PF02931">
    <property type="entry name" value="Neur_chan_LBD"/>
    <property type="match status" value="2"/>
</dbReference>
<comment type="caution">
    <text evidence="20">Lacks conserved residue(s) required for the propagation of feature annotation.</text>
</comment>
<dbReference type="InterPro" id="IPR018000">
    <property type="entry name" value="Neurotransmitter_ion_chnl_CS"/>
</dbReference>
<dbReference type="CDD" id="cd19063">
    <property type="entry name" value="LGIC_TM_5-HT3"/>
    <property type="match status" value="2"/>
</dbReference>
<dbReference type="InterPro" id="IPR006201">
    <property type="entry name" value="Neur_channel"/>
</dbReference>
<organism evidence="23 24">
    <name type="scientific">Labeo rohita</name>
    <name type="common">Indian major carp</name>
    <name type="synonym">Cyprinus rohita</name>
    <dbReference type="NCBI Taxonomy" id="84645"/>
    <lineage>
        <taxon>Eukaryota</taxon>
        <taxon>Metazoa</taxon>
        <taxon>Chordata</taxon>
        <taxon>Craniata</taxon>
        <taxon>Vertebrata</taxon>
        <taxon>Euteleostomi</taxon>
        <taxon>Actinopterygii</taxon>
        <taxon>Neopterygii</taxon>
        <taxon>Teleostei</taxon>
        <taxon>Ostariophysi</taxon>
        <taxon>Cypriniformes</taxon>
        <taxon>Cyprinidae</taxon>
        <taxon>Labeoninae</taxon>
        <taxon>Labeonini</taxon>
        <taxon>Labeo</taxon>
    </lineage>
</organism>
<keyword evidence="1 20" id="KW-0813">Transport</keyword>
<evidence type="ECO:0000256" key="13">
    <source>
        <dbReference type="ARBA" id="ARBA00023286"/>
    </source>
</evidence>
<dbReference type="GO" id="GO:0004888">
    <property type="term" value="F:transmembrane signaling receptor activity"/>
    <property type="evidence" value="ECO:0007669"/>
    <property type="project" value="InterPro"/>
</dbReference>
<dbReference type="Pfam" id="PF02932">
    <property type="entry name" value="Neur_chan_memb"/>
    <property type="match status" value="2"/>
</dbReference>
<dbReference type="InterPro" id="IPR049944">
    <property type="entry name" value="LGIC_TM_5-HT3"/>
</dbReference>
<evidence type="ECO:0000256" key="8">
    <source>
        <dbReference type="ARBA" id="ARBA00023136"/>
    </source>
</evidence>
<keyword evidence="10 23" id="KW-0675">Receptor</keyword>
<keyword evidence="6" id="KW-0770">Synapse</keyword>
<dbReference type="InterPro" id="IPR038050">
    <property type="entry name" value="Neuro_actylchol_rec"/>
</dbReference>
<feature type="transmembrane region" description="Helical" evidence="20">
    <location>
        <begin position="361"/>
        <end position="386"/>
    </location>
</feature>
<keyword evidence="14 20" id="KW-0407">Ion channel</keyword>
<evidence type="ECO:0000256" key="20">
    <source>
        <dbReference type="RuleBase" id="RU000687"/>
    </source>
</evidence>
<dbReference type="AlphaFoldDB" id="A0A498M3K8"/>
<feature type="transmembrane region" description="Helical" evidence="20">
    <location>
        <begin position="300"/>
        <end position="319"/>
    </location>
</feature>
<feature type="domain" description="Neurotransmitter-gated ion-channel transmembrane" evidence="22">
    <location>
        <begin position="308"/>
        <end position="390"/>
    </location>
</feature>